<gene>
    <name evidence="1" type="ORF">CR513_22742</name>
</gene>
<protein>
    <recommendedName>
        <fullName evidence="3">Retrotransposon gag domain-containing protein</fullName>
    </recommendedName>
</protein>
<keyword evidence="2" id="KW-1185">Reference proteome</keyword>
<name>A0A371GWA3_MUCPR</name>
<feature type="non-terminal residue" evidence="1">
    <location>
        <position position="1"/>
    </location>
</feature>
<dbReference type="AlphaFoldDB" id="A0A371GWA3"/>
<evidence type="ECO:0000313" key="1">
    <source>
        <dbReference type="EMBL" id="RDX94827.1"/>
    </source>
</evidence>
<accession>A0A371GWA3</accession>
<sequence>MAAHTQDNILLIHFIQESLTELAPDQTQLQNMTKKASETLKEYAQRWREVAVHVQPPLSNKEMVTMFIETLQPPFYEKMVGSVSSNFSDLVVIEEHIEMGVGNENIS</sequence>
<evidence type="ECO:0000313" key="2">
    <source>
        <dbReference type="Proteomes" id="UP000257109"/>
    </source>
</evidence>
<dbReference type="Proteomes" id="UP000257109">
    <property type="component" value="Unassembled WGS sequence"/>
</dbReference>
<organism evidence="1 2">
    <name type="scientific">Mucuna pruriens</name>
    <name type="common">Velvet bean</name>
    <name type="synonym">Dolichos pruriens</name>
    <dbReference type="NCBI Taxonomy" id="157652"/>
    <lineage>
        <taxon>Eukaryota</taxon>
        <taxon>Viridiplantae</taxon>
        <taxon>Streptophyta</taxon>
        <taxon>Embryophyta</taxon>
        <taxon>Tracheophyta</taxon>
        <taxon>Spermatophyta</taxon>
        <taxon>Magnoliopsida</taxon>
        <taxon>eudicotyledons</taxon>
        <taxon>Gunneridae</taxon>
        <taxon>Pentapetalae</taxon>
        <taxon>rosids</taxon>
        <taxon>fabids</taxon>
        <taxon>Fabales</taxon>
        <taxon>Fabaceae</taxon>
        <taxon>Papilionoideae</taxon>
        <taxon>50 kb inversion clade</taxon>
        <taxon>NPAAA clade</taxon>
        <taxon>indigoferoid/millettioid clade</taxon>
        <taxon>Phaseoleae</taxon>
        <taxon>Mucuna</taxon>
    </lineage>
</organism>
<reference evidence="1" key="1">
    <citation type="submission" date="2018-05" db="EMBL/GenBank/DDBJ databases">
        <title>Draft genome of Mucuna pruriens seed.</title>
        <authorList>
            <person name="Nnadi N.E."/>
            <person name="Vos R."/>
            <person name="Hasami M.H."/>
            <person name="Devisetty U.K."/>
            <person name="Aguiy J.C."/>
        </authorList>
    </citation>
    <scope>NUCLEOTIDE SEQUENCE [LARGE SCALE GENOMIC DNA]</scope>
    <source>
        <strain evidence="1">JCA_2017</strain>
    </source>
</reference>
<proteinExistence type="predicted"/>
<dbReference type="PANTHER" id="PTHR32108">
    <property type="entry name" value="DNA-DIRECTED RNA POLYMERASE SUBUNIT ALPHA"/>
    <property type="match status" value="1"/>
</dbReference>
<comment type="caution">
    <text evidence="1">The sequence shown here is derived from an EMBL/GenBank/DDBJ whole genome shotgun (WGS) entry which is preliminary data.</text>
</comment>
<evidence type="ECO:0008006" key="3">
    <source>
        <dbReference type="Google" id="ProtNLM"/>
    </source>
</evidence>
<dbReference type="OrthoDB" id="1750196at2759"/>
<dbReference type="PANTHER" id="PTHR32108:SF9">
    <property type="entry name" value="REVERSE TRANSCRIPTASE RNASE H-LIKE DOMAIN-CONTAINING PROTEIN"/>
    <property type="match status" value="1"/>
</dbReference>
<dbReference type="EMBL" id="QJKJ01004271">
    <property type="protein sequence ID" value="RDX94827.1"/>
    <property type="molecule type" value="Genomic_DNA"/>
</dbReference>